<dbReference type="AlphaFoldDB" id="A0A381XMZ5"/>
<proteinExistence type="predicted"/>
<organism evidence="2">
    <name type="scientific">marine metagenome</name>
    <dbReference type="NCBI Taxonomy" id="408172"/>
    <lineage>
        <taxon>unclassified sequences</taxon>
        <taxon>metagenomes</taxon>
        <taxon>ecological metagenomes</taxon>
    </lineage>
</organism>
<sequence>MTPERQKQMMFGIAATVLGAWMVAGVPWAANSFAQEAAKEVTKEAIDIHVVSLDHADIGPLEIAAAKTNAELGAMKEQLTRVERSVERLIELQLD</sequence>
<accession>A0A381XMZ5</accession>
<protein>
    <submittedName>
        <fullName evidence="2">Uncharacterized protein</fullName>
    </submittedName>
</protein>
<gene>
    <name evidence="2" type="ORF">METZ01_LOCUS118963</name>
</gene>
<evidence type="ECO:0000313" key="2">
    <source>
        <dbReference type="EMBL" id="SVA66109.1"/>
    </source>
</evidence>
<name>A0A381XMZ5_9ZZZZ</name>
<reference evidence="2" key="1">
    <citation type="submission" date="2018-05" db="EMBL/GenBank/DDBJ databases">
        <authorList>
            <person name="Lanie J.A."/>
            <person name="Ng W.-L."/>
            <person name="Kazmierczak K.M."/>
            <person name="Andrzejewski T.M."/>
            <person name="Davidsen T.M."/>
            <person name="Wayne K.J."/>
            <person name="Tettelin H."/>
            <person name="Glass J.I."/>
            <person name="Rusch D."/>
            <person name="Podicherti R."/>
            <person name="Tsui H.-C.T."/>
            <person name="Winkler M.E."/>
        </authorList>
    </citation>
    <scope>NUCLEOTIDE SEQUENCE</scope>
</reference>
<feature type="coiled-coil region" evidence="1">
    <location>
        <begin position="65"/>
        <end position="92"/>
    </location>
</feature>
<evidence type="ECO:0000256" key="1">
    <source>
        <dbReference type="SAM" id="Coils"/>
    </source>
</evidence>
<keyword evidence="1" id="KW-0175">Coiled coil</keyword>
<dbReference type="EMBL" id="UINC01015755">
    <property type="protein sequence ID" value="SVA66109.1"/>
    <property type="molecule type" value="Genomic_DNA"/>
</dbReference>